<keyword evidence="7" id="KW-0809">Transit peptide</keyword>
<dbReference type="InterPro" id="IPR004036">
    <property type="entry name" value="Endonuclease-III-like_CS2"/>
</dbReference>
<comment type="subcellular location">
    <subcellularLocation>
        <location evidence="14">Nucleus</location>
    </subcellularLocation>
    <subcellularLocation>
        <location evidence="14">Mitochondrion</location>
    </subcellularLocation>
</comment>
<dbReference type="EMBL" id="JARPUR010000006">
    <property type="protein sequence ID" value="KAK4874433.1"/>
    <property type="molecule type" value="Genomic_DNA"/>
</dbReference>
<dbReference type="Proteomes" id="UP001353858">
    <property type="component" value="Unassembled WGS sequence"/>
</dbReference>
<keyword evidence="5 14" id="KW-0227">DNA damage</keyword>
<dbReference type="FunFam" id="1.10.340.30:FF:000005">
    <property type="entry name" value="Endonuclease III-like protein 1"/>
    <property type="match status" value="1"/>
</dbReference>
<reference evidence="18" key="1">
    <citation type="submission" date="2023-01" db="EMBL/GenBank/DDBJ databases">
        <title>Key to firefly adult light organ development and bioluminescence: homeobox transcription factors regulate luciferase expression and transportation to peroxisome.</title>
        <authorList>
            <person name="Fu X."/>
        </authorList>
    </citation>
    <scope>NUCLEOTIDE SEQUENCE [LARGE SCALE GENOMIC DNA]</scope>
</reference>
<evidence type="ECO:0000256" key="7">
    <source>
        <dbReference type="ARBA" id="ARBA00022946"/>
    </source>
</evidence>
<dbReference type="CDD" id="cd00056">
    <property type="entry name" value="ENDO3c"/>
    <property type="match status" value="1"/>
</dbReference>
<protein>
    <recommendedName>
        <fullName evidence="14">Endonuclease III homolog</fullName>
        <ecNumber evidence="14">3.2.2.-</ecNumber>
        <ecNumber evidence="14">4.2.99.18</ecNumber>
    </recommendedName>
    <alternativeName>
        <fullName evidence="14">Bifunctional DNA N-glycosylase/DNA-(apurinic or apyrimidinic site) lyase</fullName>
        <shortName evidence="14">DNA glycosylase/AP lyase</shortName>
    </alternativeName>
</protein>
<dbReference type="PANTHER" id="PTHR43286:SF1">
    <property type="entry name" value="ENDONUCLEASE III-LIKE PROTEIN 1"/>
    <property type="match status" value="1"/>
</dbReference>
<keyword evidence="18" id="KW-1185">Reference proteome</keyword>
<feature type="domain" description="HhH-GPD" evidence="16">
    <location>
        <begin position="131"/>
        <end position="279"/>
    </location>
</feature>
<accession>A0AAN7P3A4</accession>
<dbReference type="PANTHER" id="PTHR43286">
    <property type="entry name" value="ENDONUCLEASE III-LIKE PROTEIN 1"/>
    <property type="match status" value="1"/>
</dbReference>
<evidence type="ECO:0000256" key="1">
    <source>
        <dbReference type="ARBA" id="ARBA00001966"/>
    </source>
</evidence>
<dbReference type="PROSITE" id="PS00764">
    <property type="entry name" value="ENDONUCLEASE_III_1"/>
    <property type="match status" value="1"/>
</dbReference>
<keyword evidence="6 14" id="KW-0378">Hydrolase</keyword>
<evidence type="ECO:0000256" key="13">
    <source>
        <dbReference type="ARBA" id="ARBA00044632"/>
    </source>
</evidence>
<dbReference type="Gene3D" id="1.10.340.30">
    <property type="entry name" value="Hypothetical protein, domain 2"/>
    <property type="match status" value="1"/>
</dbReference>
<dbReference type="HAMAP" id="MF_03183">
    <property type="entry name" value="Endonuclease_III_Nth"/>
    <property type="match status" value="1"/>
</dbReference>
<evidence type="ECO:0000256" key="14">
    <source>
        <dbReference type="HAMAP-Rule" id="MF_03183"/>
    </source>
</evidence>
<evidence type="ECO:0000256" key="15">
    <source>
        <dbReference type="SAM" id="MobiDB-lite"/>
    </source>
</evidence>
<dbReference type="EC" id="3.2.2.-" evidence="14"/>
<dbReference type="FunFam" id="1.10.1670.10:FF:000003">
    <property type="entry name" value="Endonuclease III homolog"/>
    <property type="match status" value="1"/>
</dbReference>
<gene>
    <name evidence="14" type="primary">NTH1</name>
    <name evidence="17" type="ORF">RN001_013793</name>
</gene>
<evidence type="ECO:0000256" key="8">
    <source>
        <dbReference type="ARBA" id="ARBA00023004"/>
    </source>
</evidence>
<keyword evidence="12 14" id="KW-0326">Glycosidase</keyword>
<dbReference type="InterPro" id="IPR011257">
    <property type="entry name" value="DNA_glycosylase"/>
</dbReference>
<dbReference type="SMART" id="SM00525">
    <property type="entry name" value="FES"/>
    <property type="match status" value="1"/>
</dbReference>
<dbReference type="GO" id="GO:0140078">
    <property type="term" value="F:class I DNA-(apurinic or apyrimidinic site) endonuclease activity"/>
    <property type="evidence" value="ECO:0007669"/>
    <property type="project" value="UniProtKB-EC"/>
</dbReference>
<dbReference type="GO" id="GO:0003677">
    <property type="term" value="F:DNA binding"/>
    <property type="evidence" value="ECO:0007669"/>
    <property type="project" value="UniProtKB-UniRule"/>
</dbReference>
<comment type="catalytic activity">
    <reaction evidence="13 14">
        <text>2'-deoxyribonucleotide-(2'-deoxyribose 5'-phosphate)-2'-deoxyribonucleotide-DNA = a 3'-end 2'-deoxyribonucleotide-(2,3-dehydro-2,3-deoxyribose 5'-phosphate)-DNA + a 5'-end 5'-phospho-2'-deoxyribonucleoside-DNA + H(+)</text>
        <dbReference type="Rhea" id="RHEA:66592"/>
        <dbReference type="Rhea" id="RHEA-COMP:13180"/>
        <dbReference type="Rhea" id="RHEA-COMP:16897"/>
        <dbReference type="Rhea" id="RHEA-COMP:17067"/>
        <dbReference type="ChEBI" id="CHEBI:15378"/>
        <dbReference type="ChEBI" id="CHEBI:136412"/>
        <dbReference type="ChEBI" id="CHEBI:157695"/>
        <dbReference type="ChEBI" id="CHEBI:167181"/>
        <dbReference type="EC" id="4.2.99.18"/>
    </reaction>
</comment>
<dbReference type="GO" id="GO:0005634">
    <property type="term" value="C:nucleus"/>
    <property type="evidence" value="ECO:0007669"/>
    <property type="project" value="UniProtKB-SubCell"/>
</dbReference>
<evidence type="ECO:0000256" key="6">
    <source>
        <dbReference type="ARBA" id="ARBA00022801"/>
    </source>
</evidence>
<dbReference type="InterPro" id="IPR000445">
    <property type="entry name" value="HhH_motif"/>
</dbReference>
<evidence type="ECO:0000256" key="11">
    <source>
        <dbReference type="ARBA" id="ARBA00023239"/>
    </source>
</evidence>
<evidence type="ECO:0000256" key="2">
    <source>
        <dbReference type="ARBA" id="ARBA00008343"/>
    </source>
</evidence>
<comment type="caution">
    <text evidence="14">Lacks conserved residue(s) required for the propagation of feature annotation.</text>
</comment>
<dbReference type="GO" id="GO:0000703">
    <property type="term" value="F:oxidized pyrimidine nucleobase lesion DNA N-glycosylase activity"/>
    <property type="evidence" value="ECO:0007669"/>
    <property type="project" value="UniProtKB-UniRule"/>
</dbReference>
<keyword evidence="14" id="KW-0496">Mitochondrion</keyword>
<feature type="region of interest" description="Disordered" evidence="15">
    <location>
        <begin position="1"/>
        <end position="72"/>
    </location>
</feature>
<keyword evidence="9" id="KW-0411">Iron-sulfur</keyword>
<evidence type="ECO:0000256" key="12">
    <source>
        <dbReference type="ARBA" id="ARBA00023295"/>
    </source>
</evidence>
<feature type="compositionally biased region" description="Basic residues" evidence="15">
    <location>
        <begin position="42"/>
        <end position="54"/>
    </location>
</feature>
<dbReference type="InterPro" id="IPR003651">
    <property type="entry name" value="Endonuclease3_FeS-loop_motif"/>
</dbReference>
<evidence type="ECO:0000256" key="3">
    <source>
        <dbReference type="ARBA" id="ARBA00022485"/>
    </source>
</evidence>
<evidence type="ECO:0000256" key="4">
    <source>
        <dbReference type="ARBA" id="ARBA00022723"/>
    </source>
</evidence>
<dbReference type="EC" id="4.2.99.18" evidence="14"/>
<dbReference type="InterPro" id="IPR003265">
    <property type="entry name" value="HhH-GPD_domain"/>
</dbReference>
<dbReference type="AlphaFoldDB" id="A0AAN7P3A4"/>
<dbReference type="Pfam" id="PF00730">
    <property type="entry name" value="HhH-GPD"/>
    <property type="match status" value="1"/>
</dbReference>
<evidence type="ECO:0000313" key="17">
    <source>
        <dbReference type="EMBL" id="KAK4874433.1"/>
    </source>
</evidence>
<keyword evidence="14" id="KW-0539">Nucleus</keyword>
<dbReference type="GO" id="GO:0046872">
    <property type="term" value="F:metal ion binding"/>
    <property type="evidence" value="ECO:0007669"/>
    <property type="project" value="UniProtKB-KW"/>
</dbReference>
<evidence type="ECO:0000256" key="10">
    <source>
        <dbReference type="ARBA" id="ARBA00023204"/>
    </source>
</evidence>
<comment type="caution">
    <text evidence="17">The sequence shown here is derived from an EMBL/GenBank/DDBJ whole genome shotgun (WGS) entry which is preliminary data.</text>
</comment>
<feature type="compositionally biased region" description="Basic and acidic residues" evidence="15">
    <location>
        <begin position="29"/>
        <end position="39"/>
    </location>
</feature>
<comment type="similarity">
    <text evidence="2 14">Belongs to the Nth/MutY family.</text>
</comment>
<dbReference type="GO" id="GO:0006285">
    <property type="term" value="P:base-excision repair, AP site formation"/>
    <property type="evidence" value="ECO:0007669"/>
    <property type="project" value="UniProtKB-UniRule"/>
</dbReference>
<proteinExistence type="inferred from homology"/>
<dbReference type="InterPro" id="IPR030841">
    <property type="entry name" value="NTH1"/>
</dbReference>
<evidence type="ECO:0000259" key="16">
    <source>
        <dbReference type="SMART" id="SM00478"/>
    </source>
</evidence>
<keyword evidence="4" id="KW-0479">Metal-binding</keyword>
<dbReference type="Gene3D" id="1.10.1670.10">
    <property type="entry name" value="Helix-hairpin-Helix base-excision DNA repair enzymes (C-terminal)"/>
    <property type="match status" value="1"/>
</dbReference>
<keyword evidence="3" id="KW-0004">4Fe-4S</keyword>
<dbReference type="Pfam" id="PF00633">
    <property type="entry name" value="HHH"/>
    <property type="match status" value="1"/>
</dbReference>
<keyword evidence="11 14" id="KW-0456">Lyase</keyword>
<organism evidence="17 18">
    <name type="scientific">Aquatica leii</name>
    <dbReference type="NCBI Taxonomy" id="1421715"/>
    <lineage>
        <taxon>Eukaryota</taxon>
        <taxon>Metazoa</taxon>
        <taxon>Ecdysozoa</taxon>
        <taxon>Arthropoda</taxon>
        <taxon>Hexapoda</taxon>
        <taxon>Insecta</taxon>
        <taxon>Pterygota</taxon>
        <taxon>Neoptera</taxon>
        <taxon>Endopterygota</taxon>
        <taxon>Coleoptera</taxon>
        <taxon>Polyphaga</taxon>
        <taxon>Elateriformia</taxon>
        <taxon>Elateroidea</taxon>
        <taxon>Lampyridae</taxon>
        <taxon>Luciolinae</taxon>
        <taxon>Aquatica</taxon>
    </lineage>
</organism>
<dbReference type="GO" id="GO:0005739">
    <property type="term" value="C:mitochondrion"/>
    <property type="evidence" value="ECO:0007669"/>
    <property type="project" value="UniProtKB-SubCell"/>
</dbReference>
<dbReference type="GO" id="GO:0006289">
    <property type="term" value="P:nucleotide-excision repair"/>
    <property type="evidence" value="ECO:0007669"/>
    <property type="project" value="TreeGrafter"/>
</dbReference>
<dbReference type="SUPFAM" id="SSF48150">
    <property type="entry name" value="DNA-glycosylase"/>
    <property type="match status" value="1"/>
</dbReference>
<evidence type="ECO:0000256" key="5">
    <source>
        <dbReference type="ARBA" id="ARBA00022763"/>
    </source>
</evidence>
<dbReference type="InterPro" id="IPR023170">
    <property type="entry name" value="HhH_base_excis_C"/>
</dbReference>
<dbReference type="GO" id="GO:0051539">
    <property type="term" value="F:4 iron, 4 sulfur cluster binding"/>
    <property type="evidence" value="ECO:0007669"/>
    <property type="project" value="UniProtKB-KW"/>
</dbReference>
<dbReference type="SMART" id="SM00478">
    <property type="entry name" value="ENDO3c"/>
    <property type="match status" value="1"/>
</dbReference>
<keyword evidence="8" id="KW-0408">Iron</keyword>
<evidence type="ECO:0000313" key="18">
    <source>
        <dbReference type="Proteomes" id="UP001353858"/>
    </source>
</evidence>
<dbReference type="InterPro" id="IPR004035">
    <property type="entry name" value="Endouclease-III_FeS-bd_BS"/>
</dbReference>
<comment type="cofactor">
    <cofactor evidence="1">
        <name>[4Fe-4S] cluster</name>
        <dbReference type="ChEBI" id="CHEBI:49883"/>
    </cofactor>
</comment>
<feature type="compositionally biased region" description="Polar residues" evidence="15">
    <location>
        <begin position="15"/>
        <end position="28"/>
    </location>
</feature>
<comment type="function">
    <text evidence="14">Bifunctional DNA N-glycosylase with associated apurinic/apyrimidinic (AP) lyase function that catalyzes the first step in base excision repair (BER), the primary repair pathway for the repair of oxidative DNA damage. The DNA N-glycosylase activity releases the damaged DNA base from DNA by cleaving the N-glycosidic bond, leaving an AP site. The AP lyase activity cleaves the phosphodiester bond 3' to the AP site by a beta-elimination. Primarily recognizes and repairs oxidative base damage of pyrimidines.</text>
</comment>
<keyword evidence="10 14" id="KW-0234">DNA repair</keyword>
<sequence length="304" mass="34471">MRSTRSSAKKKTAPITESSNDLENSNQPVDHRKKEDLSRFKLQPKQKINSKRPHVTAEYDESTSPKKPANKLAGKTLIENKPEHWEEVLKNLREMRKDFDAPVDTMGCDQCPDEAASPQDKRFQTLLSLMLSSQTKDQVTHAAMLRLREHGCSLLNILNTTDEKLGELIYPVGFWKTKVKNIKRSSEMIRDVFNSDIPNTVDGLCKLPGVGPKMAHLCMKTAWGEITGIGVDTHVHRICNRLGWVKSKTPEETRKILEGWLPYDLWSEVNHLLVGFGQQTCLPVKPKCDTCLNNHLCPFSGKQK</sequence>
<dbReference type="PROSITE" id="PS01155">
    <property type="entry name" value="ENDONUCLEASE_III_2"/>
    <property type="match status" value="1"/>
</dbReference>
<name>A0AAN7P3A4_9COLE</name>
<evidence type="ECO:0000256" key="9">
    <source>
        <dbReference type="ARBA" id="ARBA00023014"/>
    </source>
</evidence>